<organism evidence="3 5">
    <name type="scientific">Rozella allomycis (strain CSF55)</name>
    <dbReference type="NCBI Taxonomy" id="988480"/>
    <lineage>
        <taxon>Eukaryota</taxon>
        <taxon>Fungi</taxon>
        <taxon>Fungi incertae sedis</taxon>
        <taxon>Cryptomycota</taxon>
        <taxon>Cryptomycota incertae sedis</taxon>
        <taxon>Rozella</taxon>
    </lineage>
</organism>
<keyword evidence="5" id="KW-1185">Reference proteome</keyword>
<keyword evidence="2" id="KW-0732">Signal</keyword>
<feature type="transmembrane region" description="Helical" evidence="1">
    <location>
        <begin position="531"/>
        <end position="551"/>
    </location>
</feature>
<dbReference type="EMBL" id="KE560949">
    <property type="protein sequence ID" value="EPZ34498.1"/>
    <property type="molecule type" value="Genomic_DNA"/>
</dbReference>
<reference evidence="6" key="2">
    <citation type="journal article" date="2018" name="Nat. Microbiol.">
        <title>Leveraging single-cell genomics to expand the fungal tree of life.</title>
        <authorList>
            <person name="Ahrendt S.R."/>
            <person name="Quandt C.A."/>
            <person name="Ciobanu D."/>
            <person name="Clum A."/>
            <person name="Salamov A."/>
            <person name="Andreopoulos B."/>
            <person name="Cheng J.F."/>
            <person name="Woyke T."/>
            <person name="Pelin A."/>
            <person name="Henrissat B."/>
            <person name="Reynolds N.K."/>
            <person name="Benny G.L."/>
            <person name="Smith M.E."/>
            <person name="James T.Y."/>
            <person name="Grigoriev I.V."/>
        </authorList>
    </citation>
    <scope>NUCLEOTIDE SEQUENCE [LARGE SCALE GENOMIC DNA]</scope>
    <source>
        <strain evidence="6">CSF55</strain>
    </source>
</reference>
<evidence type="ECO:0000256" key="2">
    <source>
        <dbReference type="SAM" id="SignalP"/>
    </source>
</evidence>
<accession>A0A075AW09</accession>
<dbReference type="Proteomes" id="UP000030755">
    <property type="component" value="Unassembled WGS sequence"/>
</dbReference>
<sequence length="585" mass="66130">MLRSHIVNIFFVLVSLSKANTERPTDANGETCKFLDPPPTTDPGIWNDCHSAYTQSSSSFSITRNGIEQLKVVSQVSMNPHAVLCFNTKQDMPNGYTVNEGFKIKLKELREEFSVDRKALRGANIHVTENGPKCTDDAENDMKIIKRNPKEFCSTESNVKMIKFWILPGNKQYSFFNAKEIRKVAKCSTKFCIFWKCVWNEDNVQLIEFGSKVTEVAVYEVQRISPDGQVISSDDITQITGTINEALANHSDNDINDIKISLVHKSDFVNPLFKKLVVMKNGKLFEPIGSNTIDTVKVYEKFFLEVEGDMIVQESYSFQDYNMEYSKSDWSNLPLFEPSNDFEEFKVERTSFNTFNFRGINPDARLTTVLESEVQINTFYENYGEINDFSCEQKSNDIIECIITGIGSPGGVALYLYQPSSCSHIDKVEGFTLLGLKLRLHMRLLTHGESKTQFFVCTPLGICRTVAGVRKSVKYEVNSMVANAENVLLDEGDHELCSTTDYITELGAFVNSCFIAIRSPFETIETALKSFLLVFVSIIALIISIKTVIFIRSKSKASSNQRMLNNFAIPFYQEASSPISHKPKI</sequence>
<keyword evidence="1" id="KW-0472">Membrane</keyword>
<reference evidence="3 5" key="1">
    <citation type="journal article" date="2013" name="Curr. Biol.">
        <title>Shared signatures of parasitism and phylogenomics unite Cryptomycota and microsporidia.</title>
        <authorList>
            <person name="James T.Y."/>
            <person name="Pelin A."/>
            <person name="Bonen L."/>
            <person name="Ahrendt S."/>
            <person name="Sain D."/>
            <person name="Corradi N."/>
            <person name="Stajich J.E."/>
        </authorList>
    </citation>
    <scope>NUCLEOTIDE SEQUENCE [LARGE SCALE GENOMIC DNA]</scope>
    <source>
        <strain evidence="3">CSF55</strain>
        <strain evidence="3">CSF55</strain>
    </source>
</reference>
<name>A0A075AW09_ROZAC</name>
<evidence type="ECO:0000313" key="4">
    <source>
        <dbReference type="EMBL" id="RKP18457.1"/>
    </source>
</evidence>
<reference evidence="4" key="3">
    <citation type="submission" date="2018-08" db="EMBL/GenBank/DDBJ databases">
        <title>Leveraging single-cell genomics to expand the Fungal Tree of Life.</title>
        <authorList>
            <consortium name="DOE Joint Genome Institute"/>
            <person name="Ahrendt S.R."/>
            <person name="Quandt C.A."/>
            <person name="Ciobanu D."/>
            <person name="Clum A."/>
            <person name="Salamov A."/>
            <person name="Andreopoulos B."/>
            <person name="Cheng J.-F."/>
            <person name="Woyke T."/>
            <person name="Pelin A."/>
            <person name="Henrissat B."/>
            <person name="Reynolds N."/>
            <person name="Benny G.L."/>
            <person name="Smith M.E."/>
            <person name="James T.Y."/>
            <person name="Grigoriev I.V."/>
        </authorList>
    </citation>
    <scope>NUCLEOTIDE SEQUENCE</scope>
    <source>
        <strain evidence="4">CSF55</strain>
    </source>
</reference>
<keyword evidence="1" id="KW-0812">Transmembrane</keyword>
<gene>
    <name evidence="3" type="ORF">O9G_002071</name>
    <name evidence="4" type="ORF">ROZALSC1DRAFT_29869</name>
</gene>
<feature type="chain" id="PRO_5040560110" evidence="2">
    <location>
        <begin position="22"/>
        <end position="585"/>
    </location>
</feature>
<feature type="signal peptide" evidence="2">
    <location>
        <begin position="1"/>
        <end position="21"/>
    </location>
</feature>
<keyword evidence="1" id="KW-1133">Transmembrane helix</keyword>
<evidence type="ECO:0000256" key="1">
    <source>
        <dbReference type="SAM" id="Phobius"/>
    </source>
</evidence>
<dbReference type="EMBL" id="ML005454">
    <property type="protein sequence ID" value="RKP18457.1"/>
    <property type="molecule type" value="Genomic_DNA"/>
</dbReference>
<proteinExistence type="predicted"/>
<dbReference type="AlphaFoldDB" id="A0A075AW09"/>
<dbReference type="Proteomes" id="UP000281549">
    <property type="component" value="Unassembled WGS sequence"/>
</dbReference>
<evidence type="ECO:0000313" key="6">
    <source>
        <dbReference type="Proteomes" id="UP000281549"/>
    </source>
</evidence>
<evidence type="ECO:0000313" key="3">
    <source>
        <dbReference type="EMBL" id="EPZ34498.1"/>
    </source>
</evidence>
<evidence type="ECO:0000313" key="5">
    <source>
        <dbReference type="Proteomes" id="UP000030755"/>
    </source>
</evidence>
<protein>
    <submittedName>
        <fullName evidence="3">Uncharacterized protein</fullName>
    </submittedName>
</protein>
<dbReference type="HOGENOM" id="CLU_466261_0_0_1"/>